<dbReference type="Proteomes" id="UP001597399">
    <property type="component" value="Unassembled WGS sequence"/>
</dbReference>
<keyword evidence="2" id="KW-1185">Reference proteome</keyword>
<name>A0ABW5S615_9BACL</name>
<organism evidence="1 2">
    <name type="scientific">Sporolactobacillus shoreicorticis</name>
    <dbReference type="NCBI Taxonomy" id="1923877"/>
    <lineage>
        <taxon>Bacteria</taxon>
        <taxon>Bacillati</taxon>
        <taxon>Bacillota</taxon>
        <taxon>Bacilli</taxon>
        <taxon>Bacillales</taxon>
        <taxon>Sporolactobacillaceae</taxon>
        <taxon>Sporolactobacillus</taxon>
    </lineage>
</organism>
<accession>A0ABW5S615</accession>
<proteinExistence type="predicted"/>
<dbReference type="Gene3D" id="3.60.20.10">
    <property type="entry name" value="Glutamine Phosphoribosylpyrophosphate, subunit 1, domain 1"/>
    <property type="match status" value="1"/>
</dbReference>
<evidence type="ECO:0000313" key="1">
    <source>
        <dbReference type="EMBL" id="MFD2695022.1"/>
    </source>
</evidence>
<dbReference type="EMBL" id="JBHUMQ010000034">
    <property type="protein sequence ID" value="MFD2695022.1"/>
    <property type="molecule type" value="Genomic_DNA"/>
</dbReference>
<protein>
    <submittedName>
        <fullName evidence="1">Uncharacterized protein</fullName>
    </submittedName>
</protein>
<comment type="caution">
    <text evidence="1">The sequence shown here is derived from an EMBL/GenBank/DDBJ whole genome shotgun (WGS) entry which is preliminary data.</text>
</comment>
<dbReference type="InterPro" id="IPR029055">
    <property type="entry name" value="Ntn_hydrolases_N"/>
</dbReference>
<sequence length="271" mass="30305">MTLDVSIKINDGIVLATDSATTFSQGPNGEVVHVYKNANKVFHLHKQLPVGIFTFGAANIGDASIGTLIKDYRRTITENDDVKIDTNEYTVEQLARGFNEFIISKYHNCYKQVKPALGFQIAGYGSHKDYPEIWEISLPDSGSKPNPWLRQGEKETGSSWRGQPEAMVRLIKGFAPELPSILKICGIDDNTVGKVMGFLTQNLEVPMVVPAMPIQDAIDLAEFYIQTTKKYIRFSPGAQTVGGPIEIAAITKHEGFKWIKRKLYFDKKYNE</sequence>
<gene>
    <name evidence="1" type="ORF">ACFSUE_15505</name>
</gene>
<reference evidence="2" key="1">
    <citation type="journal article" date="2019" name="Int. J. Syst. Evol. Microbiol.">
        <title>The Global Catalogue of Microorganisms (GCM) 10K type strain sequencing project: providing services to taxonomists for standard genome sequencing and annotation.</title>
        <authorList>
            <consortium name="The Broad Institute Genomics Platform"/>
            <consortium name="The Broad Institute Genome Sequencing Center for Infectious Disease"/>
            <person name="Wu L."/>
            <person name="Ma J."/>
        </authorList>
    </citation>
    <scope>NUCLEOTIDE SEQUENCE [LARGE SCALE GENOMIC DNA]</scope>
    <source>
        <strain evidence="2">TISTR 2466</strain>
    </source>
</reference>
<dbReference type="RefSeq" id="WP_253064748.1">
    <property type="nucleotide sequence ID" value="NZ_JAMXWM010000031.1"/>
</dbReference>
<evidence type="ECO:0000313" key="2">
    <source>
        <dbReference type="Proteomes" id="UP001597399"/>
    </source>
</evidence>